<accession>A0A8D3B6K2</accession>
<reference evidence="2" key="2">
    <citation type="submission" date="2025-08" db="UniProtKB">
        <authorList>
            <consortium name="Ensembl"/>
        </authorList>
    </citation>
    <scope>IDENTIFICATION</scope>
</reference>
<feature type="region of interest" description="Disordered" evidence="1">
    <location>
        <begin position="15"/>
        <end position="45"/>
    </location>
</feature>
<reference evidence="2" key="1">
    <citation type="submission" date="2023-05" db="EMBL/GenBank/DDBJ databases">
        <title>High-quality long-read genome of Scophthalmus maximus.</title>
        <authorList>
            <person name="Lien S."/>
            <person name="Martinez P."/>
        </authorList>
    </citation>
    <scope>NUCLEOTIDE SEQUENCE [LARGE SCALE GENOMIC DNA]</scope>
</reference>
<dbReference type="Proteomes" id="UP000694558">
    <property type="component" value="Chromosome 14"/>
</dbReference>
<dbReference type="AlphaFoldDB" id="A0A8D3B6K2"/>
<protein>
    <submittedName>
        <fullName evidence="2">Uncharacterized protein</fullName>
    </submittedName>
</protein>
<sequence>MGEVQGHVNHILKTAGQRHQAELGQGVSKEDGMVGPPATQEHNDVGQDHPAVAVHAHAGQEEDAAEEVDGEQQVREFARHLAEGPVAVLGQRAHPHGQSGAHTQIRNCQMSDVHVSTCGMPPDPEKS</sequence>
<organism evidence="2 3">
    <name type="scientific">Scophthalmus maximus</name>
    <name type="common">Turbot</name>
    <name type="synonym">Psetta maxima</name>
    <dbReference type="NCBI Taxonomy" id="52904"/>
    <lineage>
        <taxon>Eukaryota</taxon>
        <taxon>Metazoa</taxon>
        <taxon>Chordata</taxon>
        <taxon>Craniata</taxon>
        <taxon>Vertebrata</taxon>
        <taxon>Euteleostomi</taxon>
        <taxon>Actinopterygii</taxon>
        <taxon>Neopterygii</taxon>
        <taxon>Teleostei</taxon>
        <taxon>Neoteleostei</taxon>
        <taxon>Acanthomorphata</taxon>
        <taxon>Carangaria</taxon>
        <taxon>Pleuronectiformes</taxon>
        <taxon>Pleuronectoidei</taxon>
        <taxon>Scophthalmidae</taxon>
        <taxon>Scophthalmus</taxon>
    </lineage>
</organism>
<dbReference type="Ensembl" id="ENSSMAT00000029645.2">
    <property type="protein sequence ID" value="ENSSMAP00000029284.2"/>
    <property type="gene ID" value="ENSSMAG00000017947.2"/>
</dbReference>
<evidence type="ECO:0000313" key="2">
    <source>
        <dbReference type="Ensembl" id="ENSSMAP00000029284.2"/>
    </source>
</evidence>
<proteinExistence type="predicted"/>
<evidence type="ECO:0000313" key="3">
    <source>
        <dbReference type="Proteomes" id="UP000694558"/>
    </source>
</evidence>
<evidence type="ECO:0000256" key="1">
    <source>
        <dbReference type="SAM" id="MobiDB-lite"/>
    </source>
</evidence>
<name>A0A8D3B6K2_SCOMX</name>